<evidence type="ECO:0000313" key="12">
    <source>
        <dbReference type="Proteomes" id="UP000094271"/>
    </source>
</evidence>
<proteinExistence type="inferred from homology"/>
<dbReference type="Proteomes" id="UP000095003">
    <property type="component" value="Unassembled WGS sequence"/>
</dbReference>
<dbReference type="RefSeq" id="WP_044967825.1">
    <property type="nucleotide sequence ID" value="NZ_BAABXS010000002.1"/>
</dbReference>
<evidence type="ECO:0000313" key="9">
    <source>
        <dbReference type="EMBL" id="ODR50257.1"/>
    </source>
</evidence>
<dbReference type="InterPro" id="IPR007627">
    <property type="entry name" value="RNA_pol_sigma70_r2"/>
</dbReference>
<dbReference type="InterPro" id="IPR039425">
    <property type="entry name" value="RNA_pol_sigma-70-like"/>
</dbReference>
<dbReference type="Pfam" id="PF04542">
    <property type="entry name" value="Sigma70_r2"/>
    <property type="match status" value="1"/>
</dbReference>
<reference evidence="10 13" key="2">
    <citation type="submission" date="2016-08" db="EMBL/GenBank/DDBJ databases">
        <title>Characterization of Isolates of Eisenbergiella tayi Derived from Blood Cultures, Using Whole Genome Sequencing.</title>
        <authorList>
            <person name="Bernier A.-M."/>
            <person name="Burdz T."/>
            <person name="Wiebe D."/>
            <person name="Bernard K."/>
        </authorList>
    </citation>
    <scope>NUCLEOTIDE SEQUENCE [LARGE SCALE GENOMIC DNA]</scope>
    <source>
        <strain evidence="10 13">NML120146</strain>
    </source>
</reference>
<dbReference type="Gene3D" id="1.10.10.10">
    <property type="entry name" value="Winged helix-like DNA-binding domain superfamily/Winged helix DNA-binding domain"/>
    <property type="match status" value="1"/>
</dbReference>
<evidence type="ECO:0000313" key="14">
    <source>
        <dbReference type="Proteomes" id="UP000095003"/>
    </source>
</evidence>
<protein>
    <submittedName>
        <fullName evidence="7">RNA polymerase sigma factor SigV</fullName>
    </submittedName>
    <submittedName>
        <fullName evidence="9">RNA polymerase subunit sigma-24</fullName>
    </submittedName>
</protein>
<dbReference type="GO" id="GO:0016987">
    <property type="term" value="F:sigma factor activity"/>
    <property type="evidence" value="ECO:0007669"/>
    <property type="project" value="UniProtKB-KW"/>
</dbReference>
<dbReference type="Gene3D" id="1.10.1740.10">
    <property type="match status" value="1"/>
</dbReference>
<comment type="caution">
    <text evidence="9">The sequence shown here is derived from an EMBL/GenBank/DDBJ whole genome shotgun (WGS) entry which is preliminary data.</text>
</comment>
<evidence type="ECO:0000256" key="2">
    <source>
        <dbReference type="ARBA" id="ARBA00023015"/>
    </source>
</evidence>
<evidence type="ECO:0000313" key="11">
    <source>
        <dbReference type="Proteomes" id="UP000094067"/>
    </source>
</evidence>
<dbReference type="GO" id="GO:0006352">
    <property type="term" value="P:DNA-templated transcription initiation"/>
    <property type="evidence" value="ECO:0007669"/>
    <property type="project" value="InterPro"/>
</dbReference>
<dbReference type="EMBL" id="MCGH01000002">
    <property type="protein sequence ID" value="ODM05088.1"/>
    <property type="molecule type" value="Genomic_DNA"/>
</dbReference>
<evidence type="ECO:0000313" key="13">
    <source>
        <dbReference type="Proteomes" id="UP000094869"/>
    </source>
</evidence>
<dbReference type="GO" id="GO:0003677">
    <property type="term" value="F:DNA binding"/>
    <property type="evidence" value="ECO:0007669"/>
    <property type="project" value="InterPro"/>
</dbReference>
<dbReference type="Proteomes" id="UP000094067">
    <property type="component" value="Unassembled WGS sequence"/>
</dbReference>
<evidence type="ECO:0000259" key="6">
    <source>
        <dbReference type="Pfam" id="PF08281"/>
    </source>
</evidence>
<dbReference type="SUPFAM" id="SSF88659">
    <property type="entry name" value="Sigma3 and sigma4 domains of RNA polymerase sigma factors"/>
    <property type="match status" value="1"/>
</dbReference>
<dbReference type="CDD" id="cd06171">
    <property type="entry name" value="Sigma70_r4"/>
    <property type="match status" value="1"/>
</dbReference>
<dbReference type="EMBL" id="MEHD01000022">
    <property type="protein sequence ID" value="ODR56953.1"/>
    <property type="molecule type" value="Genomic_DNA"/>
</dbReference>
<organism evidence="9 12">
    <name type="scientific">Eisenbergiella tayi</name>
    <dbReference type="NCBI Taxonomy" id="1432052"/>
    <lineage>
        <taxon>Bacteria</taxon>
        <taxon>Bacillati</taxon>
        <taxon>Bacillota</taxon>
        <taxon>Clostridia</taxon>
        <taxon>Lachnospirales</taxon>
        <taxon>Lachnospiraceae</taxon>
        <taxon>Eisenbergiella</taxon>
    </lineage>
</organism>
<dbReference type="InterPro" id="IPR013324">
    <property type="entry name" value="RNA_pol_sigma_r3/r4-like"/>
</dbReference>
<dbReference type="OrthoDB" id="9782703at2"/>
<gene>
    <name evidence="8" type="primary">sigV_1</name>
    <name evidence="7" type="synonym">sigV_2</name>
    <name evidence="8" type="ORF">BEH84_01780</name>
    <name evidence="9" type="ORF">BEI59_15450</name>
    <name evidence="7" type="ORF">BEI61_00971</name>
    <name evidence="10" type="ORF">BEI63_12290</name>
</gene>
<accession>A0A1E3UG76</accession>
<reference evidence="11 14" key="1">
    <citation type="submission" date="2016-07" db="EMBL/GenBank/DDBJ databases">
        <title>Characterization of isolates of Eisenbergiella tayi derived from blood cultures, using whole genome sequencing.</title>
        <authorList>
            <person name="Burdz T."/>
            <person name="Wiebe D."/>
            <person name="Huynh C."/>
            <person name="Bernard K."/>
        </authorList>
    </citation>
    <scope>NUCLEOTIDE SEQUENCE [LARGE SCALE GENOMIC DNA]</scope>
    <source>
        <strain evidence="7 11">NML 110608</strain>
        <strain evidence="8 14">NML 120489</strain>
    </source>
</reference>
<dbReference type="EMBL" id="MEHA01000011">
    <property type="protein sequence ID" value="ODR50257.1"/>
    <property type="molecule type" value="Genomic_DNA"/>
</dbReference>
<dbReference type="Pfam" id="PF08281">
    <property type="entry name" value="Sigma70_r4_2"/>
    <property type="match status" value="1"/>
</dbReference>
<dbReference type="InterPro" id="IPR014284">
    <property type="entry name" value="RNA_pol_sigma-70_dom"/>
</dbReference>
<dbReference type="GeneID" id="93300150"/>
<reference evidence="9 12" key="3">
    <citation type="submission" date="2016-08" db="EMBL/GenBank/DDBJ databases">
        <authorList>
            <person name="Seilhamer J.J."/>
        </authorList>
    </citation>
    <scope>NUCLEOTIDE SEQUENCE [LARGE SCALE GENOMIC DNA]</scope>
    <source>
        <strain evidence="9 12">NML150140-1</strain>
    </source>
</reference>
<keyword evidence="2" id="KW-0805">Transcription regulation</keyword>
<name>A0A1E3UG76_9FIRM</name>
<evidence type="ECO:0000256" key="4">
    <source>
        <dbReference type="ARBA" id="ARBA00023163"/>
    </source>
</evidence>
<evidence type="ECO:0000313" key="10">
    <source>
        <dbReference type="EMBL" id="ODR56953.1"/>
    </source>
</evidence>
<dbReference type="PANTHER" id="PTHR43133:SF60">
    <property type="entry name" value="RNA POLYMERASE SIGMA FACTOR SIGV"/>
    <property type="match status" value="1"/>
</dbReference>
<dbReference type="PATRIC" id="fig|1432052.3.peg.1946"/>
<keyword evidence="3" id="KW-0731">Sigma factor</keyword>
<evidence type="ECO:0000256" key="3">
    <source>
        <dbReference type="ARBA" id="ARBA00023082"/>
    </source>
</evidence>
<dbReference type="EMBL" id="MCGI01000001">
    <property type="protein sequence ID" value="ODM14059.1"/>
    <property type="molecule type" value="Genomic_DNA"/>
</dbReference>
<keyword evidence="13" id="KW-1185">Reference proteome</keyword>
<dbReference type="InterPro" id="IPR013249">
    <property type="entry name" value="RNA_pol_sigma70_r4_t2"/>
</dbReference>
<dbReference type="SUPFAM" id="SSF88946">
    <property type="entry name" value="Sigma2 domain of RNA polymerase sigma factors"/>
    <property type="match status" value="1"/>
</dbReference>
<feature type="domain" description="RNA polymerase sigma factor 70 region 4 type 2" evidence="6">
    <location>
        <begin position="106"/>
        <end position="158"/>
    </location>
</feature>
<dbReference type="AlphaFoldDB" id="A0A1E3UG76"/>
<dbReference type="NCBIfam" id="TIGR02937">
    <property type="entry name" value="sigma70-ECF"/>
    <property type="match status" value="1"/>
</dbReference>
<sequence length="170" mass="20123">MKQDIYDLTVAYILENQEKCYRLAYSYVQDRDSALDVVQNSICQALEKCWGLRNPAAMKTWFYRIVVNEALQYLRKNKKEISTEPSEIREEPYQEYGFEKADMDSNEVYEEIQKLPEDMKTVIILRFYEELSLQEISEVTKTNLSTVKSRLYAALKKLQKGLEEINYEKA</sequence>
<evidence type="ECO:0000313" key="7">
    <source>
        <dbReference type="EMBL" id="ODM05088.1"/>
    </source>
</evidence>
<comment type="similarity">
    <text evidence="1">Belongs to the sigma-70 factor family. ECF subfamily.</text>
</comment>
<dbReference type="PANTHER" id="PTHR43133">
    <property type="entry name" value="RNA POLYMERASE ECF-TYPE SIGMA FACTO"/>
    <property type="match status" value="1"/>
</dbReference>
<dbReference type="Proteomes" id="UP000094271">
    <property type="component" value="Unassembled WGS sequence"/>
</dbReference>
<keyword evidence="4" id="KW-0804">Transcription</keyword>
<dbReference type="InterPro" id="IPR036388">
    <property type="entry name" value="WH-like_DNA-bd_sf"/>
</dbReference>
<evidence type="ECO:0000313" key="8">
    <source>
        <dbReference type="EMBL" id="ODM14059.1"/>
    </source>
</evidence>
<evidence type="ECO:0000256" key="1">
    <source>
        <dbReference type="ARBA" id="ARBA00010641"/>
    </source>
</evidence>
<evidence type="ECO:0000259" key="5">
    <source>
        <dbReference type="Pfam" id="PF04542"/>
    </source>
</evidence>
<dbReference type="Proteomes" id="UP000094869">
    <property type="component" value="Unassembled WGS sequence"/>
</dbReference>
<dbReference type="InterPro" id="IPR013325">
    <property type="entry name" value="RNA_pol_sigma_r2"/>
</dbReference>
<feature type="domain" description="RNA polymerase sigma-70 region 2" evidence="5">
    <location>
        <begin position="15"/>
        <end position="79"/>
    </location>
</feature>